<accession>A0AAV2GZW8</accession>
<dbReference type="SUPFAM" id="SSF81321">
    <property type="entry name" value="Family A G protein-coupled receptor-like"/>
    <property type="match status" value="1"/>
</dbReference>
<proteinExistence type="predicted"/>
<feature type="transmembrane region" description="Helical" evidence="5">
    <location>
        <begin position="116"/>
        <end position="144"/>
    </location>
</feature>
<feature type="domain" description="G-protein coupled receptors family 1 profile" evidence="6">
    <location>
        <begin position="8"/>
        <end position="296"/>
    </location>
</feature>
<evidence type="ECO:0000256" key="1">
    <source>
        <dbReference type="ARBA" id="ARBA00004370"/>
    </source>
</evidence>
<feature type="transmembrane region" description="Helical" evidence="5">
    <location>
        <begin position="164"/>
        <end position="194"/>
    </location>
</feature>
<dbReference type="AlphaFoldDB" id="A0AAV2GZW8"/>
<feature type="non-terminal residue" evidence="7">
    <location>
        <position position="303"/>
    </location>
</feature>
<feature type="transmembrane region" description="Helical" evidence="5">
    <location>
        <begin position="272"/>
        <end position="297"/>
    </location>
</feature>
<evidence type="ECO:0000256" key="3">
    <source>
        <dbReference type="ARBA" id="ARBA00022989"/>
    </source>
</evidence>
<dbReference type="PROSITE" id="PS50262">
    <property type="entry name" value="G_PROTEIN_RECEP_F1_2"/>
    <property type="match status" value="1"/>
</dbReference>
<keyword evidence="3 5" id="KW-1133">Transmembrane helix</keyword>
<evidence type="ECO:0000256" key="2">
    <source>
        <dbReference type="ARBA" id="ARBA00022692"/>
    </source>
</evidence>
<evidence type="ECO:0000313" key="8">
    <source>
        <dbReference type="Proteomes" id="UP001497497"/>
    </source>
</evidence>
<keyword evidence="2 5" id="KW-0812">Transmembrane</keyword>
<reference evidence="7 8" key="1">
    <citation type="submission" date="2024-04" db="EMBL/GenBank/DDBJ databases">
        <authorList>
            <consortium name="Genoscope - CEA"/>
            <person name="William W."/>
        </authorList>
    </citation>
    <scope>NUCLEOTIDE SEQUENCE [LARGE SCALE GENOMIC DNA]</scope>
</reference>
<gene>
    <name evidence="7" type="ORF">GSLYS_00000034001</name>
</gene>
<sequence length="303" mass="33016">FTFAGIVGNVINVRVFYRQGVTSDSATVAFFSLSLTDLLSCVTLAPKPACHYLENYAAGTGNPFIDNCSTLTTMPASYTHGILSKVTCWITVYLSVERAVGVVFPLRVKRIFTVKITVAAIVIIYLVVVIAYLPLAANVSLVWIQDPNNNATLKALNVLTPLGYIFTLVNGVFHSFVMTTVAMFIVTVSTVATVTRLKASVKWRDRVAGVNAASGSSSAAKGRGKRSAKSVDTVRMVLAITSVYLVSLFCTHVPSMATLALPGMTIGGLNNYLYVVIYTIRFDFEAFNSSVHIFFYFRMSSRY</sequence>
<evidence type="ECO:0000256" key="5">
    <source>
        <dbReference type="SAM" id="Phobius"/>
    </source>
</evidence>
<dbReference type="GO" id="GO:0016020">
    <property type="term" value="C:membrane"/>
    <property type="evidence" value="ECO:0007669"/>
    <property type="project" value="UniProtKB-SubCell"/>
</dbReference>
<feature type="transmembrane region" description="Helical" evidence="5">
    <location>
        <begin position="236"/>
        <end position="260"/>
    </location>
</feature>
<dbReference type="Pfam" id="PF00001">
    <property type="entry name" value="7tm_1"/>
    <property type="match status" value="1"/>
</dbReference>
<feature type="non-terminal residue" evidence="7">
    <location>
        <position position="1"/>
    </location>
</feature>
<dbReference type="Gene3D" id="1.20.1070.10">
    <property type="entry name" value="Rhodopsin 7-helix transmembrane proteins"/>
    <property type="match status" value="1"/>
</dbReference>
<dbReference type="PANTHER" id="PTHR46641:SF2">
    <property type="entry name" value="FMRFAMIDE RECEPTOR"/>
    <property type="match status" value="1"/>
</dbReference>
<dbReference type="GO" id="GO:0004930">
    <property type="term" value="F:G protein-coupled receptor activity"/>
    <property type="evidence" value="ECO:0007669"/>
    <property type="project" value="InterPro"/>
</dbReference>
<name>A0AAV2GZW8_LYMST</name>
<comment type="caution">
    <text evidence="7">The sequence shown here is derived from an EMBL/GenBank/DDBJ whole genome shotgun (WGS) entry which is preliminary data.</text>
</comment>
<dbReference type="InterPro" id="IPR052954">
    <property type="entry name" value="GPCR-Ligand_Int"/>
</dbReference>
<dbReference type="EMBL" id="CAXITT010000001">
    <property type="protein sequence ID" value="CAL1525857.1"/>
    <property type="molecule type" value="Genomic_DNA"/>
</dbReference>
<keyword evidence="4 5" id="KW-0472">Membrane</keyword>
<evidence type="ECO:0000313" key="7">
    <source>
        <dbReference type="EMBL" id="CAL1525857.1"/>
    </source>
</evidence>
<dbReference type="InterPro" id="IPR000276">
    <property type="entry name" value="GPCR_Rhodpsn"/>
</dbReference>
<comment type="subcellular location">
    <subcellularLocation>
        <location evidence="1">Membrane</location>
    </subcellularLocation>
</comment>
<evidence type="ECO:0000256" key="4">
    <source>
        <dbReference type="ARBA" id="ARBA00023136"/>
    </source>
</evidence>
<dbReference type="InterPro" id="IPR017452">
    <property type="entry name" value="GPCR_Rhodpsn_7TM"/>
</dbReference>
<dbReference type="Proteomes" id="UP001497497">
    <property type="component" value="Unassembled WGS sequence"/>
</dbReference>
<keyword evidence="8" id="KW-1185">Reference proteome</keyword>
<organism evidence="7 8">
    <name type="scientific">Lymnaea stagnalis</name>
    <name type="common">Great pond snail</name>
    <name type="synonym">Helix stagnalis</name>
    <dbReference type="NCBI Taxonomy" id="6523"/>
    <lineage>
        <taxon>Eukaryota</taxon>
        <taxon>Metazoa</taxon>
        <taxon>Spiralia</taxon>
        <taxon>Lophotrochozoa</taxon>
        <taxon>Mollusca</taxon>
        <taxon>Gastropoda</taxon>
        <taxon>Heterobranchia</taxon>
        <taxon>Euthyneura</taxon>
        <taxon>Panpulmonata</taxon>
        <taxon>Hygrophila</taxon>
        <taxon>Lymnaeoidea</taxon>
        <taxon>Lymnaeidae</taxon>
        <taxon>Lymnaea</taxon>
    </lineage>
</organism>
<dbReference type="PANTHER" id="PTHR46641">
    <property type="entry name" value="FMRFAMIDE RECEPTOR-RELATED"/>
    <property type="match status" value="1"/>
</dbReference>
<evidence type="ECO:0000259" key="6">
    <source>
        <dbReference type="PROSITE" id="PS50262"/>
    </source>
</evidence>
<protein>
    <recommendedName>
        <fullName evidence="6">G-protein coupled receptors family 1 profile domain-containing protein</fullName>
    </recommendedName>
</protein>